<dbReference type="Proteomes" id="UP000295008">
    <property type="component" value="Unassembled WGS sequence"/>
</dbReference>
<name>A0A4R1R8P6_HYDET</name>
<keyword evidence="3" id="KW-1185">Reference proteome</keyword>
<evidence type="ECO:0000313" key="2">
    <source>
        <dbReference type="EMBL" id="TCL61930.1"/>
    </source>
</evidence>
<reference evidence="2 3" key="1">
    <citation type="submission" date="2019-03" db="EMBL/GenBank/DDBJ databases">
        <title>Genomic Encyclopedia of Type Strains, Phase IV (KMG-IV): sequencing the most valuable type-strain genomes for metagenomic binning, comparative biology and taxonomic classification.</title>
        <authorList>
            <person name="Goeker M."/>
        </authorList>
    </citation>
    <scope>NUCLEOTIDE SEQUENCE [LARGE SCALE GENOMIC DNA]</scope>
    <source>
        <strain evidence="2 3">LX-B</strain>
    </source>
</reference>
<evidence type="ECO:0000256" key="1">
    <source>
        <dbReference type="SAM" id="MobiDB-lite"/>
    </source>
</evidence>
<accession>A0A4R1R8P6</accession>
<evidence type="ECO:0000313" key="3">
    <source>
        <dbReference type="Proteomes" id="UP000295008"/>
    </source>
</evidence>
<dbReference type="AlphaFoldDB" id="A0A4R1R8P6"/>
<gene>
    <name evidence="2" type="ORF">EDC14_103032</name>
</gene>
<dbReference type="EMBL" id="SLUN01000030">
    <property type="protein sequence ID" value="TCL61930.1"/>
    <property type="molecule type" value="Genomic_DNA"/>
</dbReference>
<sequence>MKLADIDEKIRITIDKDGKPITTESVAGQKRIVIIINNQITHSPNTTQIASGAGRNSAAGNNAAIDSSNTLQQQSVGAQGKAKNLDMKGYQSQPHNRSGDYKDDHEIVIVINNQLNRAVGTSSATQVASGCGTDSAGGTNAAIQSSNTKQQHAVGGDLKGRAFNRGLDCLQKEKLGSFHFRRFTPNGKIKMAFPGGAGG</sequence>
<feature type="region of interest" description="Disordered" evidence="1">
    <location>
        <begin position="69"/>
        <end position="102"/>
    </location>
</feature>
<comment type="caution">
    <text evidence="2">The sequence shown here is derived from an EMBL/GenBank/DDBJ whole genome shotgun (WGS) entry which is preliminary data.</text>
</comment>
<proteinExistence type="predicted"/>
<organism evidence="2 3">
    <name type="scientific">Hydrogenispora ethanolica</name>
    <dbReference type="NCBI Taxonomy" id="1082276"/>
    <lineage>
        <taxon>Bacteria</taxon>
        <taxon>Bacillati</taxon>
        <taxon>Bacillota</taxon>
        <taxon>Hydrogenispora</taxon>
    </lineage>
</organism>
<protein>
    <submittedName>
        <fullName evidence="2">Uncharacterized protein</fullName>
    </submittedName>
</protein>